<name>A0A8J3X6H1_9ACTN</name>
<dbReference type="Proteomes" id="UP000599074">
    <property type="component" value="Unassembled WGS sequence"/>
</dbReference>
<keyword evidence="2" id="KW-1185">Reference proteome</keyword>
<reference evidence="1" key="1">
    <citation type="submission" date="2021-01" db="EMBL/GenBank/DDBJ databases">
        <title>Whole genome shotgun sequence of Planosporangium mesophilum NBRC 109066.</title>
        <authorList>
            <person name="Komaki H."/>
            <person name="Tamura T."/>
        </authorList>
    </citation>
    <scope>NUCLEOTIDE SEQUENCE</scope>
    <source>
        <strain evidence="1">NBRC 109066</strain>
    </source>
</reference>
<proteinExistence type="predicted"/>
<dbReference type="RefSeq" id="WP_168117670.1">
    <property type="nucleotide sequence ID" value="NZ_BOON01000057.1"/>
</dbReference>
<dbReference type="EMBL" id="BOON01000057">
    <property type="protein sequence ID" value="GII25698.1"/>
    <property type="molecule type" value="Genomic_DNA"/>
</dbReference>
<evidence type="ECO:0000313" key="2">
    <source>
        <dbReference type="Proteomes" id="UP000599074"/>
    </source>
</evidence>
<dbReference type="AlphaFoldDB" id="A0A8J3X6H1"/>
<evidence type="ECO:0000313" key="1">
    <source>
        <dbReference type="EMBL" id="GII25698.1"/>
    </source>
</evidence>
<dbReference type="InterPro" id="IPR046275">
    <property type="entry name" value="DUF6308"/>
</dbReference>
<dbReference type="Pfam" id="PF19827">
    <property type="entry name" value="DUF6308"/>
    <property type="match status" value="1"/>
</dbReference>
<comment type="caution">
    <text evidence="1">The sequence shown here is derived from an EMBL/GenBank/DDBJ whole genome shotgun (WGS) entry which is preliminary data.</text>
</comment>
<accession>A0A8J3X6H1</accession>
<organism evidence="1 2">
    <name type="scientific">Planosporangium mesophilum</name>
    <dbReference type="NCBI Taxonomy" id="689768"/>
    <lineage>
        <taxon>Bacteria</taxon>
        <taxon>Bacillati</taxon>
        <taxon>Actinomycetota</taxon>
        <taxon>Actinomycetes</taxon>
        <taxon>Micromonosporales</taxon>
        <taxon>Micromonosporaceae</taxon>
        <taxon>Planosporangium</taxon>
    </lineage>
</organism>
<gene>
    <name evidence="1" type="ORF">Pme01_52950</name>
</gene>
<sequence>MASRTPPIRVACHVIDDPFQVFRDYCIDYPNTLRRYDWAQVDRLRLSPEVVSASRSLFSRISREQELRLLSLNVNAPWDIVPPDARLHDADPLVRDGLYGRALTLYNHFLHQSGDGIADAKVSKSLHLTRPAFFPILDTQVLKLYRTSAQIAARDLSEAGSPYAPPRRAFWEAFRQDVIRAGDGLAALRDAARNDDHPVVAEAADQLSDVRIIDILAWSISRQIASTSWR</sequence>
<protein>
    <submittedName>
        <fullName evidence="1">Uncharacterized protein</fullName>
    </submittedName>
</protein>